<dbReference type="AlphaFoldDB" id="A0AAE0FUY6"/>
<keyword evidence="8" id="KW-1185">Reference proteome</keyword>
<keyword evidence="5" id="KW-1133">Transmembrane helix</keyword>
<dbReference type="SUPFAM" id="SSF51206">
    <property type="entry name" value="cAMP-binding domain-like"/>
    <property type="match status" value="1"/>
</dbReference>
<dbReference type="GO" id="GO:0034702">
    <property type="term" value="C:monoatomic ion channel complex"/>
    <property type="evidence" value="ECO:0007669"/>
    <property type="project" value="UniProtKB-KW"/>
</dbReference>
<keyword evidence="5" id="KW-0472">Membrane</keyword>
<dbReference type="InterPro" id="IPR018490">
    <property type="entry name" value="cNMP-bd_dom_sf"/>
</dbReference>
<dbReference type="Proteomes" id="UP001190700">
    <property type="component" value="Unassembled WGS sequence"/>
</dbReference>
<keyword evidence="1" id="KW-0631">Potassium channel</keyword>
<keyword evidence="2" id="KW-0406">Ion transport</keyword>
<dbReference type="InterPro" id="IPR014710">
    <property type="entry name" value="RmlC-like_jellyroll"/>
</dbReference>
<gene>
    <name evidence="7" type="ORF">CYMTET_24985</name>
</gene>
<protein>
    <recommendedName>
        <fullName evidence="6">Cyclic nucleotide-binding domain-containing protein</fullName>
    </recommendedName>
</protein>
<dbReference type="Pfam" id="PF12796">
    <property type="entry name" value="Ank_2"/>
    <property type="match status" value="1"/>
</dbReference>
<dbReference type="InterPro" id="IPR036770">
    <property type="entry name" value="Ankyrin_rpt-contain_sf"/>
</dbReference>
<keyword evidence="1" id="KW-0630">Potassium</keyword>
<dbReference type="PROSITE" id="PS50042">
    <property type="entry name" value="CNMP_BINDING_3"/>
    <property type="match status" value="1"/>
</dbReference>
<dbReference type="InterPro" id="IPR002110">
    <property type="entry name" value="Ankyrin_rpt"/>
</dbReference>
<evidence type="ECO:0000256" key="5">
    <source>
        <dbReference type="SAM" id="Phobius"/>
    </source>
</evidence>
<evidence type="ECO:0000256" key="2">
    <source>
        <dbReference type="ARBA" id="ARBA00022882"/>
    </source>
</evidence>
<feature type="repeat" description="ANK" evidence="3">
    <location>
        <begin position="418"/>
        <end position="450"/>
    </location>
</feature>
<evidence type="ECO:0000256" key="4">
    <source>
        <dbReference type="SAM" id="MobiDB-lite"/>
    </source>
</evidence>
<accession>A0AAE0FUY6</accession>
<feature type="compositionally biased region" description="Basic and acidic residues" evidence="4">
    <location>
        <begin position="230"/>
        <end position="253"/>
    </location>
</feature>
<dbReference type="Gene3D" id="2.60.120.10">
    <property type="entry name" value="Jelly Rolls"/>
    <property type="match status" value="2"/>
</dbReference>
<dbReference type="SUPFAM" id="SSF48403">
    <property type="entry name" value="Ankyrin repeat"/>
    <property type="match status" value="1"/>
</dbReference>
<keyword evidence="2" id="KW-0851">Voltage-gated channel</keyword>
<dbReference type="InterPro" id="IPR000595">
    <property type="entry name" value="cNMP-bd_dom"/>
</dbReference>
<dbReference type="SMART" id="SM00248">
    <property type="entry name" value="ANK"/>
    <property type="match status" value="4"/>
</dbReference>
<organism evidence="7 8">
    <name type="scientific">Cymbomonas tetramitiformis</name>
    <dbReference type="NCBI Taxonomy" id="36881"/>
    <lineage>
        <taxon>Eukaryota</taxon>
        <taxon>Viridiplantae</taxon>
        <taxon>Chlorophyta</taxon>
        <taxon>Pyramimonadophyceae</taxon>
        <taxon>Pyramimonadales</taxon>
        <taxon>Pyramimonadaceae</taxon>
        <taxon>Cymbomonas</taxon>
    </lineage>
</organism>
<dbReference type="GO" id="GO:0005249">
    <property type="term" value="F:voltage-gated potassium channel activity"/>
    <property type="evidence" value="ECO:0007669"/>
    <property type="project" value="InterPro"/>
</dbReference>
<keyword evidence="2" id="KW-0813">Transport</keyword>
<evidence type="ECO:0000313" key="8">
    <source>
        <dbReference type="Proteomes" id="UP001190700"/>
    </source>
</evidence>
<feature type="repeat" description="ANK" evidence="3">
    <location>
        <begin position="451"/>
        <end position="483"/>
    </location>
</feature>
<comment type="caution">
    <text evidence="7">The sequence shown here is derived from an EMBL/GenBank/DDBJ whole genome shotgun (WGS) entry which is preliminary data.</text>
</comment>
<evidence type="ECO:0000256" key="3">
    <source>
        <dbReference type="PROSITE-ProRule" id="PRU00023"/>
    </source>
</evidence>
<dbReference type="PANTHER" id="PTHR45743:SF2">
    <property type="entry name" value="POTASSIUM CHANNEL AKT1"/>
    <property type="match status" value="1"/>
</dbReference>
<keyword evidence="1" id="KW-0633">Potassium transport</keyword>
<keyword evidence="2" id="KW-0407">Ion channel</keyword>
<name>A0AAE0FUY6_9CHLO</name>
<feature type="region of interest" description="Disordered" evidence="4">
    <location>
        <begin position="226"/>
        <end position="262"/>
    </location>
</feature>
<evidence type="ECO:0000313" key="7">
    <source>
        <dbReference type="EMBL" id="KAK3266379.1"/>
    </source>
</evidence>
<keyword evidence="3" id="KW-0040">ANK repeat</keyword>
<proteinExistence type="predicted"/>
<feature type="transmembrane region" description="Helical" evidence="5">
    <location>
        <begin position="24"/>
        <end position="50"/>
    </location>
</feature>
<keyword evidence="5" id="KW-0812">Transmembrane</keyword>
<reference evidence="7 8" key="1">
    <citation type="journal article" date="2015" name="Genome Biol. Evol.">
        <title>Comparative Genomics of a Bacterivorous Green Alga Reveals Evolutionary Causalities and Consequences of Phago-Mixotrophic Mode of Nutrition.</title>
        <authorList>
            <person name="Burns J.A."/>
            <person name="Paasch A."/>
            <person name="Narechania A."/>
            <person name="Kim E."/>
        </authorList>
    </citation>
    <scope>NUCLEOTIDE SEQUENCE [LARGE SCALE GENOMIC DNA]</scope>
    <source>
        <strain evidence="7 8">PLY_AMNH</strain>
    </source>
</reference>
<dbReference type="PROSITE" id="PS50088">
    <property type="entry name" value="ANK_REPEAT"/>
    <property type="match status" value="2"/>
</dbReference>
<sequence length="556" mass="60990">MGDGAGGYFSMGYEQAVPKTVPEILASVATLFIALVMEAYVLGILFHYLVCASLVPIDGSWVKKDPNVEAFQKRMQSLYTYMEHRNLPSHLREEGIGQCAVAAEGDIETVNRRARLGLPGYDQHQPPQERLVQYFEFQYSKQDAVSSNEVMASLPLSLQMKICSYQYQDVISRNRALFRSCNEQFLSMMTVRLKEVYLMPGEVLLKQVGDGDGALAPTRPSISHCSELSNAERRKEMSLSSDIDRSDVGRKGTETPGARKGTLKLVNSPAGVQSAGLLDVPDDLISNLGVRSLFRRHSHFLCCFSTTDVVLRTVRADSDDATVVGEVAFFMGIPEPYTYVSRSTSDCTLLVFSKDDYDELIGNFPEQHDLLMTHLLAEYELDKVGTDINSGNVADDADENILALKESIQAALVKRNSDALAALTYAASEGDVDMVSTLLKRGLSVNSGDYDARTTLHLACAEGNLRVVELLVAEGADINLRDRWGNTALYDAIQNKHGQIIDYLYRHGGRLVTDNAAGMLCAAASEGDVSAMTTLINNDVDPNIGDYDARTGKWGA</sequence>
<dbReference type="PROSITE" id="PS50297">
    <property type="entry name" value="ANK_REP_REGION"/>
    <property type="match status" value="2"/>
</dbReference>
<evidence type="ECO:0000256" key="1">
    <source>
        <dbReference type="ARBA" id="ARBA00022826"/>
    </source>
</evidence>
<feature type="domain" description="Cyclic nucleotide-binding" evidence="6">
    <location>
        <begin position="323"/>
        <end position="378"/>
    </location>
</feature>
<dbReference type="Gene3D" id="1.25.40.20">
    <property type="entry name" value="Ankyrin repeat-containing domain"/>
    <property type="match status" value="1"/>
</dbReference>
<dbReference type="PANTHER" id="PTHR45743">
    <property type="entry name" value="POTASSIUM CHANNEL AKT1"/>
    <property type="match status" value="1"/>
</dbReference>
<dbReference type="InterPro" id="IPR045319">
    <property type="entry name" value="KAT/AKT"/>
</dbReference>
<evidence type="ECO:0000259" key="6">
    <source>
        <dbReference type="PROSITE" id="PS50042"/>
    </source>
</evidence>
<dbReference type="EMBL" id="LGRX02013159">
    <property type="protein sequence ID" value="KAK3266379.1"/>
    <property type="molecule type" value="Genomic_DNA"/>
</dbReference>